<evidence type="ECO:0000256" key="9">
    <source>
        <dbReference type="ARBA" id="ARBA00022989"/>
    </source>
</evidence>
<dbReference type="STRING" id="402626.Rpic_4356"/>
<evidence type="ECO:0000256" key="1">
    <source>
        <dbReference type="ARBA" id="ARBA00001971"/>
    </source>
</evidence>
<dbReference type="NCBIfam" id="TIGR02970">
    <property type="entry name" value="succ_dehyd_cytB"/>
    <property type="match status" value="1"/>
</dbReference>
<dbReference type="SUPFAM" id="SSF81343">
    <property type="entry name" value="Fumarate reductase respiratory complex transmembrane subunits"/>
    <property type="match status" value="1"/>
</dbReference>
<evidence type="ECO:0000256" key="11">
    <source>
        <dbReference type="ARBA" id="ARBA00023136"/>
    </source>
</evidence>
<comment type="subcellular location">
    <subcellularLocation>
        <location evidence="3">Membrane</location>
    </subcellularLocation>
</comment>
<evidence type="ECO:0000256" key="10">
    <source>
        <dbReference type="ARBA" id="ARBA00023004"/>
    </source>
</evidence>
<evidence type="ECO:0000256" key="2">
    <source>
        <dbReference type="ARBA" id="ARBA00004050"/>
    </source>
</evidence>
<proteinExistence type="inferred from homology"/>
<accession>B2UIQ0</accession>
<comment type="function">
    <text evidence="2">Membrane-anchoring subunit of succinate dehydrogenase (SDH).</text>
</comment>
<dbReference type="CDD" id="cd03499">
    <property type="entry name" value="SQR_TypeC_SdhC"/>
    <property type="match status" value="1"/>
</dbReference>
<feature type="transmembrane region" description="Helical" evidence="13">
    <location>
        <begin position="95"/>
        <end position="120"/>
    </location>
</feature>
<evidence type="ECO:0000256" key="8">
    <source>
        <dbReference type="ARBA" id="ARBA00022723"/>
    </source>
</evidence>
<evidence type="ECO:0000256" key="5">
    <source>
        <dbReference type="ARBA" id="ARBA00020076"/>
    </source>
</evidence>
<comment type="similarity">
    <text evidence="4">Belongs to the cytochrome b560 family.</text>
</comment>
<dbReference type="InterPro" id="IPR000701">
    <property type="entry name" value="SuccDH_FuR_B_TM-su"/>
</dbReference>
<dbReference type="eggNOG" id="COG2009">
    <property type="taxonomic scope" value="Bacteria"/>
</dbReference>
<evidence type="ECO:0000256" key="4">
    <source>
        <dbReference type="ARBA" id="ARBA00007244"/>
    </source>
</evidence>
<dbReference type="Gene3D" id="1.20.1300.10">
    <property type="entry name" value="Fumarate reductase/succinate dehydrogenase, transmembrane subunit"/>
    <property type="match status" value="1"/>
</dbReference>
<evidence type="ECO:0000256" key="13">
    <source>
        <dbReference type="SAM" id="Phobius"/>
    </source>
</evidence>
<dbReference type="HOGENOM" id="CLU_094691_2_0_4"/>
<dbReference type="GO" id="GO:0009055">
    <property type="term" value="F:electron transfer activity"/>
    <property type="evidence" value="ECO:0007669"/>
    <property type="project" value="InterPro"/>
</dbReference>
<dbReference type="GO" id="GO:0016020">
    <property type="term" value="C:membrane"/>
    <property type="evidence" value="ECO:0007669"/>
    <property type="project" value="UniProtKB-SubCell"/>
</dbReference>
<feature type="transmembrane region" description="Helical" evidence="13">
    <location>
        <begin position="55"/>
        <end position="75"/>
    </location>
</feature>
<keyword evidence="10" id="KW-0408">Iron</keyword>
<dbReference type="EMBL" id="CP001069">
    <property type="protein sequence ID" value="ACD29451.1"/>
    <property type="molecule type" value="Genomic_DNA"/>
</dbReference>
<evidence type="ECO:0000256" key="6">
    <source>
        <dbReference type="ARBA" id="ARBA00022617"/>
    </source>
</evidence>
<keyword evidence="8" id="KW-0479">Metal-binding</keyword>
<name>B2UIQ0_RALPJ</name>
<reference evidence="14" key="1">
    <citation type="submission" date="2008-05" db="EMBL/GenBank/DDBJ databases">
        <title>Complete sequence of chromosome2 of Ralstonia pickettii 12J.</title>
        <authorList>
            <consortium name="US DOE Joint Genome Institute"/>
            <person name="Lucas S."/>
            <person name="Copeland A."/>
            <person name="Lapidus A."/>
            <person name="Glavina del Rio T."/>
            <person name="Dalin E."/>
            <person name="Tice H."/>
            <person name="Bruce D."/>
            <person name="Goodwin L."/>
            <person name="Pitluck S."/>
            <person name="Meincke L."/>
            <person name="Brettin T."/>
            <person name="Detter J.C."/>
            <person name="Han C."/>
            <person name="Kuske C.R."/>
            <person name="Schmutz J."/>
            <person name="Larimer F."/>
            <person name="Land M."/>
            <person name="Hauser L."/>
            <person name="Kyrpides N."/>
            <person name="Mikhailova N."/>
            <person name="Marsh T."/>
            <person name="Richardson P."/>
        </authorList>
    </citation>
    <scope>NUCLEOTIDE SEQUENCE</scope>
    <source>
        <strain evidence="14">12J</strain>
    </source>
</reference>
<gene>
    <name evidence="14" type="ordered locus">Rpic_4356</name>
</gene>
<dbReference type="Pfam" id="PF01127">
    <property type="entry name" value="Sdh_cyt"/>
    <property type="match status" value="1"/>
</dbReference>
<dbReference type="InterPro" id="IPR034804">
    <property type="entry name" value="SQR/QFR_C/D"/>
</dbReference>
<protein>
    <recommendedName>
        <fullName evidence="5">Succinate dehydrogenase cytochrome b556 subunit</fullName>
    </recommendedName>
</protein>
<organism evidence="14">
    <name type="scientific">Ralstonia pickettii (strain 12J)</name>
    <dbReference type="NCBI Taxonomy" id="402626"/>
    <lineage>
        <taxon>Bacteria</taxon>
        <taxon>Pseudomonadati</taxon>
        <taxon>Pseudomonadota</taxon>
        <taxon>Betaproteobacteria</taxon>
        <taxon>Burkholderiales</taxon>
        <taxon>Burkholderiaceae</taxon>
        <taxon>Ralstonia</taxon>
    </lineage>
</organism>
<dbReference type="KEGG" id="rpi:Rpic_4356"/>
<comment type="subunit">
    <text evidence="12">Part of an enzyme complex containing four subunits: a flavoprotein, an iron-sulfur protein, plus two membrane-anchoring proteins, SdhC and SdhD. The complex can form homotrimers.</text>
</comment>
<evidence type="ECO:0000256" key="3">
    <source>
        <dbReference type="ARBA" id="ARBA00004370"/>
    </source>
</evidence>
<dbReference type="GO" id="GO:0006099">
    <property type="term" value="P:tricarboxylic acid cycle"/>
    <property type="evidence" value="ECO:0007669"/>
    <property type="project" value="InterPro"/>
</dbReference>
<evidence type="ECO:0000256" key="12">
    <source>
        <dbReference type="ARBA" id="ARBA00025912"/>
    </source>
</evidence>
<keyword evidence="9 13" id="KW-1133">Transmembrane helix</keyword>
<sequence length="158" mass="17507">MLRQTKQSHLLRNLFEVCLEDHVAIDSKNGAVIYRNIGLGDIARYRLPWAGKVSILHRASGALMFLLLPFVLYLFEQSLTSEISFAKFSALLSNGFAKVVVLALIWAYLHHFCAGVRYLILDLHIGIDKASASKSAVSVLIVSLLLTVVFGAKLFGLF</sequence>
<keyword evidence="6" id="KW-0349">Heme</keyword>
<comment type="cofactor">
    <cofactor evidence="1">
        <name>heme</name>
        <dbReference type="ChEBI" id="CHEBI:30413"/>
    </cofactor>
</comment>
<keyword evidence="11 13" id="KW-0472">Membrane</keyword>
<dbReference type="InterPro" id="IPR014314">
    <property type="entry name" value="Succ_DH_cytb556"/>
</dbReference>
<keyword evidence="7 13" id="KW-0812">Transmembrane</keyword>
<evidence type="ECO:0000313" key="14">
    <source>
        <dbReference type="EMBL" id="ACD29451.1"/>
    </source>
</evidence>
<feature type="transmembrane region" description="Helical" evidence="13">
    <location>
        <begin position="132"/>
        <end position="155"/>
    </location>
</feature>
<evidence type="ECO:0000256" key="7">
    <source>
        <dbReference type="ARBA" id="ARBA00022692"/>
    </source>
</evidence>
<dbReference type="AlphaFoldDB" id="B2UIQ0"/>
<dbReference type="GO" id="GO:0046872">
    <property type="term" value="F:metal ion binding"/>
    <property type="evidence" value="ECO:0007669"/>
    <property type="project" value="UniProtKB-KW"/>
</dbReference>